<proteinExistence type="predicted"/>
<evidence type="ECO:0000313" key="1">
    <source>
        <dbReference type="Ensembl" id="ENSDLAP00005027532.2"/>
    </source>
</evidence>
<dbReference type="GO" id="GO:0008092">
    <property type="term" value="F:cytoskeletal protein binding"/>
    <property type="evidence" value="ECO:0007669"/>
    <property type="project" value="TreeGrafter"/>
</dbReference>
<organism evidence="1 2">
    <name type="scientific">Dicentrarchus labrax</name>
    <name type="common">European seabass</name>
    <name type="synonym">Morone labrax</name>
    <dbReference type="NCBI Taxonomy" id="13489"/>
    <lineage>
        <taxon>Eukaryota</taxon>
        <taxon>Metazoa</taxon>
        <taxon>Chordata</taxon>
        <taxon>Craniata</taxon>
        <taxon>Vertebrata</taxon>
        <taxon>Euteleostomi</taxon>
        <taxon>Actinopterygii</taxon>
        <taxon>Neopterygii</taxon>
        <taxon>Teleostei</taxon>
        <taxon>Neoteleostei</taxon>
        <taxon>Acanthomorphata</taxon>
        <taxon>Eupercaria</taxon>
        <taxon>Moronidae</taxon>
        <taxon>Dicentrarchus</taxon>
    </lineage>
</organism>
<dbReference type="AlphaFoldDB" id="A0A8C4F830"/>
<protein>
    <submittedName>
        <fullName evidence="1">Uncharacterized protein</fullName>
    </submittedName>
</protein>
<dbReference type="Proteomes" id="UP000694389">
    <property type="component" value="Unassembled WGS sequence"/>
</dbReference>
<dbReference type="PANTHER" id="PTHR31508:SF2">
    <property type="entry name" value="PROTEIN PITCHFORK"/>
    <property type="match status" value="1"/>
</dbReference>
<dbReference type="Ensembl" id="ENSDLAT00005029367.2">
    <property type="protein sequence ID" value="ENSDLAP00005027532.2"/>
    <property type="gene ID" value="ENSDLAG00005012363.2"/>
</dbReference>
<sequence length="182" mass="20569">DFLSDILSCSFLSGVLPQVIFGSTQERRLLPLYYAPDRLGNKMSREEAPHLGPGCYDNQEVRLFNICSRKPESKKGYGLSARTAARFPPCGKVHETKGATCTIHSNTDSMFSQCWAVTHYYPGTYALDAVTNRKVSWPMCFGNPDWSKLPQLQKKSLRVKVGEILSDQVMEPVFFSLFYILE</sequence>
<dbReference type="InterPro" id="IPR033602">
    <property type="entry name" value="CIMAP3"/>
</dbReference>
<evidence type="ECO:0000313" key="2">
    <source>
        <dbReference type="Proteomes" id="UP000694389"/>
    </source>
</evidence>
<keyword evidence="2" id="KW-1185">Reference proteome</keyword>
<dbReference type="GeneTree" id="ENSGT00390000001017"/>
<dbReference type="GO" id="GO:0031344">
    <property type="term" value="P:regulation of cell projection organization"/>
    <property type="evidence" value="ECO:0007669"/>
    <property type="project" value="TreeGrafter"/>
</dbReference>
<dbReference type="PANTHER" id="PTHR31508">
    <property type="entry name" value="PROTEIN PITCHFORK"/>
    <property type="match status" value="1"/>
</dbReference>
<reference evidence="1" key="1">
    <citation type="submission" date="2025-08" db="UniProtKB">
        <authorList>
            <consortium name="Ensembl"/>
        </authorList>
    </citation>
    <scope>IDENTIFICATION</scope>
</reference>
<reference evidence="1" key="2">
    <citation type="submission" date="2025-09" db="UniProtKB">
        <authorList>
            <consortium name="Ensembl"/>
        </authorList>
    </citation>
    <scope>IDENTIFICATION</scope>
</reference>
<name>A0A8C4F830_DICLA</name>
<accession>A0A8C4F830</accession>